<organism evidence="2 3">
    <name type="scientific">Purpureocillium lilacinum</name>
    <name type="common">Paecilomyces lilacinus</name>
    <dbReference type="NCBI Taxonomy" id="33203"/>
    <lineage>
        <taxon>Eukaryota</taxon>
        <taxon>Fungi</taxon>
        <taxon>Dikarya</taxon>
        <taxon>Ascomycota</taxon>
        <taxon>Pezizomycotina</taxon>
        <taxon>Sordariomycetes</taxon>
        <taxon>Hypocreomycetidae</taxon>
        <taxon>Hypocreales</taxon>
        <taxon>Ophiocordycipitaceae</taxon>
        <taxon>Purpureocillium</taxon>
    </lineage>
</organism>
<comment type="caution">
    <text evidence="2">The sequence shown here is derived from an EMBL/GenBank/DDBJ whole genome shotgun (WGS) entry which is preliminary data.</text>
</comment>
<sequence>MSLFLAGIVRGGDLWCVLVKEKPPREEVGVMVKAASGVWLLSEWTLAADQAADGVTGHQRAPLQQRQGQNGPVPNDRRINKRLLVREGAKSAGRATIGAGGMLDEGLENATGTLAAARKKALNNFVESGSSVMQHEQTDPCDGKLISPRWTSLWSQGRRCWRRVSTKKDVAWVAP</sequence>
<evidence type="ECO:0000256" key="1">
    <source>
        <dbReference type="SAM" id="MobiDB-lite"/>
    </source>
</evidence>
<gene>
    <name evidence="2" type="ORF">Purlil1_6891</name>
</gene>
<dbReference type="Proteomes" id="UP001287286">
    <property type="component" value="Unassembled WGS sequence"/>
</dbReference>
<evidence type="ECO:0000313" key="2">
    <source>
        <dbReference type="EMBL" id="KAK4088680.1"/>
    </source>
</evidence>
<feature type="region of interest" description="Disordered" evidence="1">
    <location>
        <begin position="53"/>
        <end position="76"/>
    </location>
</feature>
<name>A0ABR0BXH3_PURLI</name>
<accession>A0ABR0BXH3</accession>
<proteinExistence type="predicted"/>
<evidence type="ECO:0000313" key="3">
    <source>
        <dbReference type="Proteomes" id="UP001287286"/>
    </source>
</evidence>
<feature type="compositionally biased region" description="Polar residues" evidence="1">
    <location>
        <begin position="62"/>
        <end position="72"/>
    </location>
</feature>
<protein>
    <submittedName>
        <fullName evidence="2">Uncharacterized protein</fullName>
    </submittedName>
</protein>
<reference evidence="2 3" key="1">
    <citation type="journal article" date="2024" name="Microbiol. Resour. Announc.">
        <title>Genome annotations for the ascomycete fungi Trichoderma harzianum, Trichoderma aggressivum, and Purpureocillium lilacinum.</title>
        <authorList>
            <person name="Beijen E.P.W."/>
            <person name="Ohm R.A."/>
        </authorList>
    </citation>
    <scope>NUCLEOTIDE SEQUENCE [LARGE SCALE GENOMIC DNA]</scope>
    <source>
        <strain evidence="2 3">CBS 150709</strain>
    </source>
</reference>
<dbReference type="EMBL" id="JAWRVI010000023">
    <property type="protein sequence ID" value="KAK4088680.1"/>
    <property type="molecule type" value="Genomic_DNA"/>
</dbReference>
<keyword evidence="3" id="KW-1185">Reference proteome</keyword>